<comment type="caution">
    <text evidence="2">The sequence shown here is derived from an EMBL/GenBank/DDBJ whole genome shotgun (WGS) entry which is preliminary data.</text>
</comment>
<dbReference type="RefSeq" id="WP_281834794.1">
    <property type="nucleotide sequence ID" value="NZ_BSDY01000006.1"/>
</dbReference>
<evidence type="ECO:0000259" key="1">
    <source>
        <dbReference type="Pfam" id="PF26345"/>
    </source>
</evidence>
<evidence type="ECO:0000313" key="2">
    <source>
        <dbReference type="EMBL" id="GLI55959.1"/>
    </source>
</evidence>
<protein>
    <recommendedName>
        <fullName evidence="1">ScoMcrA-like N-terminal head domain-containing protein</fullName>
    </recommendedName>
</protein>
<name>A0A9W6GIT0_9FUSO</name>
<dbReference type="Pfam" id="PF26345">
    <property type="entry name" value="ScoMcrA_N"/>
    <property type="match status" value="1"/>
</dbReference>
<dbReference type="AlphaFoldDB" id="A0A9W6GIT0"/>
<keyword evidence="3" id="KW-1185">Reference proteome</keyword>
<feature type="domain" description="ScoMcrA-like N-terminal head" evidence="1">
    <location>
        <begin position="4"/>
        <end position="81"/>
    </location>
</feature>
<evidence type="ECO:0000313" key="3">
    <source>
        <dbReference type="Proteomes" id="UP001144471"/>
    </source>
</evidence>
<dbReference type="Proteomes" id="UP001144471">
    <property type="component" value="Unassembled WGS sequence"/>
</dbReference>
<reference evidence="2" key="1">
    <citation type="submission" date="2022-12" db="EMBL/GenBank/DDBJ databases">
        <title>Reference genome sequencing for broad-spectrum identification of bacterial and archaeal isolates by mass spectrometry.</title>
        <authorList>
            <person name="Sekiguchi Y."/>
            <person name="Tourlousse D.M."/>
        </authorList>
    </citation>
    <scope>NUCLEOTIDE SEQUENCE</scope>
    <source>
        <strain evidence="2">10succ1</strain>
    </source>
</reference>
<gene>
    <name evidence="2" type="ORF">PM10SUCC1_14730</name>
</gene>
<dbReference type="InterPro" id="IPR058807">
    <property type="entry name" value="ScoMcrA_N"/>
</dbReference>
<dbReference type="EMBL" id="BSDY01000006">
    <property type="protein sequence ID" value="GLI55959.1"/>
    <property type="molecule type" value="Genomic_DNA"/>
</dbReference>
<organism evidence="2 3">
    <name type="scientific">Propionigenium maris DSM 9537</name>
    <dbReference type="NCBI Taxonomy" id="1123000"/>
    <lineage>
        <taxon>Bacteria</taxon>
        <taxon>Fusobacteriati</taxon>
        <taxon>Fusobacteriota</taxon>
        <taxon>Fusobacteriia</taxon>
        <taxon>Fusobacteriales</taxon>
        <taxon>Fusobacteriaceae</taxon>
        <taxon>Propionigenium</taxon>
    </lineage>
</organism>
<proteinExistence type="predicted"/>
<sequence length="90" mass="10121">MIKNITRDHILKAISKIDNEVIPANRRSTKYNLVFNNKTYPPKYVISIANIFVKGKELQSSKFNGGSETNNYLISLGFDIQTSIKGGNND</sequence>
<accession>A0A9W6GIT0</accession>